<sequence length="161" mass="16992">MQEGGGRRPGGTTQSLPSQAIRSDDILPAHVGTPPPADKAPPPSACPLPFVLPAPAARPGVAAATGHRTRDHSGRFPPLPVTTVSRPLLPRQHRAARTFDSSLLCRGGHGRWSSAANNVSVARRSDRNRGIRASPANPVEHGVDRPSPALSPRSILLRSWS</sequence>
<dbReference type="AlphaFoldDB" id="A0A371DL32"/>
<feature type="region of interest" description="Disordered" evidence="1">
    <location>
        <begin position="118"/>
        <end position="151"/>
    </location>
</feature>
<evidence type="ECO:0000313" key="2">
    <source>
        <dbReference type="EMBL" id="RDX53235.1"/>
    </source>
</evidence>
<name>A0A371DL32_9APHY</name>
<evidence type="ECO:0000256" key="1">
    <source>
        <dbReference type="SAM" id="MobiDB-lite"/>
    </source>
</evidence>
<feature type="region of interest" description="Disordered" evidence="1">
    <location>
        <begin position="1"/>
        <end position="84"/>
    </location>
</feature>
<protein>
    <submittedName>
        <fullName evidence="2">Uncharacterized protein</fullName>
    </submittedName>
</protein>
<dbReference type="Proteomes" id="UP000256964">
    <property type="component" value="Unassembled WGS sequence"/>
</dbReference>
<dbReference type="EMBL" id="KZ857388">
    <property type="protein sequence ID" value="RDX53235.1"/>
    <property type="molecule type" value="Genomic_DNA"/>
</dbReference>
<accession>A0A371DL32</accession>
<proteinExistence type="predicted"/>
<feature type="compositionally biased region" description="Low complexity" evidence="1">
    <location>
        <begin position="53"/>
        <end position="64"/>
    </location>
</feature>
<feature type="compositionally biased region" description="Polar residues" evidence="1">
    <location>
        <begin position="11"/>
        <end position="21"/>
    </location>
</feature>
<reference evidence="2 3" key="1">
    <citation type="journal article" date="2018" name="Biotechnol. Biofuels">
        <title>Integrative visual omics of the white-rot fungus Polyporus brumalis exposes the biotechnological potential of its oxidative enzymes for delignifying raw plant biomass.</title>
        <authorList>
            <person name="Miyauchi S."/>
            <person name="Rancon A."/>
            <person name="Drula E."/>
            <person name="Hage H."/>
            <person name="Chaduli D."/>
            <person name="Favel A."/>
            <person name="Grisel S."/>
            <person name="Henrissat B."/>
            <person name="Herpoel-Gimbert I."/>
            <person name="Ruiz-Duenas F.J."/>
            <person name="Chevret D."/>
            <person name="Hainaut M."/>
            <person name="Lin J."/>
            <person name="Wang M."/>
            <person name="Pangilinan J."/>
            <person name="Lipzen A."/>
            <person name="Lesage-Meessen L."/>
            <person name="Navarro D."/>
            <person name="Riley R."/>
            <person name="Grigoriev I.V."/>
            <person name="Zhou S."/>
            <person name="Raouche S."/>
            <person name="Rosso M.N."/>
        </authorList>
    </citation>
    <scope>NUCLEOTIDE SEQUENCE [LARGE SCALE GENOMIC DNA]</scope>
    <source>
        <strain evidence="2 3">BRFM 1820</strain>
    </source>
</reference>
<evidence type="ECO:0000313" key="3">
    <source>
        <dbReference type="Proteomes" id="UP000256964"/>
    </source>
</evidence>
<keyword evidence="3" id="KW-1185">Reference proteome</keyword>
<organism evidence="2 3">
    <name type="scientific">Lentinus brumalis</name>
    <dbReference type="NCBI Taxonomy" id="2498619"/>
    <lineage>
        <taxon>Eukaryota</taxon>
        <taxon>Fungi</taxon>
        <taxon>Dikarya</taxon>
        <taxon>Basidiomycota</taxon>
        <taxon>Agaricomycotina</taxon>
        <taxon>Agaricomycetes</taxon>
        <taxon>Polyporales</taxon>
        <taxon>Polyporaceae</taxon>
        <taxon>Lentinus</taxon>
    </lineage>
</organism>
<feature type="compositionally biased region" description="Pro residues" evidence="1">
    <location>
        <begin position="33"/>
        <end position="52"/>
    </location>
</feature>
<gene>
    <name evidence="2" type="ORF">OH76DRAFT_81663</name>
</gene>